<dbReference type="AlphaFoldDB" id="A0A3N4JMS6"/>
<accession>A0A3N4JMS6</accession>
<protein>
    <submittedName>
        <fullName evidence="1">Uncharacterized protein</fullName>
    </submittedName>
</protein>
<dbReference type="Proteomes" id="UP000276215">
    <property type="component" value="Unassembled WGS sequence"/>
</dbReference>
<organism evidence="1 2">
    <name type="scientific">Choiromyces venosus 120613-1</name>
    <dbReference type="NCBI Taxonomy" id="1336337"/>
    <lineage>
        <taxon>Eukaryota</taxon>
        <taxon>Fungi</taxon>
        <taxon>Dikarya</taxon>
        <taxon>Ascomycota</taxon>
        <taxon>Pezizomycotina</taxon>
        <taxon>Pezizomycetes</taxon>
        <taxon>Pezizales</taxon>
        <taxon>Tuberaceae</taxon>
        <taxon>Choiromyces</taxon>
    </lineage>
</organism>
<dbReference type="EMBL" id="ML120397">
    <property type="protein sequence ID" value="RPA98298.1"/>
    <property type="molecule type" value="Genomic_DNA"/>
</dbReference>
<keyword evidence="2" id="KW-1185">Reference proteome</keyword>
<name>A0A3N4JMS6_9PEZI</name>
<gene>
    <name evidence="1" type="ORF">L873DRAFT_1049367</name>
</gene>
<evidence type="ECO:0000313" key="2">
    <source>
        <dbReference type="Proteomes" id="UP000276215"/>
    </source>
</evidence>
<reference evidence="1 2" key="1">
    <citation type="journal article" date="2018" name="Nat. Ecol. Evol.">
        <title>Pezizomycetes genomes reveal the molecular basis of ectomycorrhizal truffle lifestyle.</title>
        <authorList>
            <person name="Murat C."/>
            <person name="Payen T."/>
            <person name="Noel B."/>
            <person name="Kuo A."/>
            <person name="Morin E."/>
            <person name="Chen J."/>
            <person name="Kohler A."/>
            <person name="Krizsan K."/>
            <person name="Balestrini R."/>
            <person name="Da Silva C."/>
            <person name="Montanini B."/>
            <person name="Hainaut M."/>
            <person name="Levati E."/>
            <person name="Barry K.W."/>
            <person name="Belfiori B."/>
            <person name="Cichocki N."/>
            <person name="Clum A."/>
            <person name="Dockter R.B."/>
            <person name="Fauchery L."/>
            <person name="Guy J."/>
            <person name="Iotti M."/>
            <person name="Le Tacon F."/>
            <person name="Lindquist E.A."/>
            <person name="Lipzen A."/>
            <person name="Malagnac F."/>
            <person name="Mello A."/>
            <person name="Molinier V."/>
            <person name="Miyauchi S."/>
            <person name="Poulain J."/>
            <person name="Riccioni C."/>
            <person name="Rubini A."/>
            <person name="Sitrit Y."/>
            <person name="Splivallo R."/>
            <person name="Traeger S."/>
            <person name="Wang M."/>
            <person name="Zifcakova L."/>
            <person name="Wipf D."/>
            <person name="Zambonelli A."/>
            <person name="Paolocci F."/>
            <person name="Nowrousian M."/>
            <person name="Ottonello S."/>
            <person name="Baldrian P."/>
            <person name="Spatafora J.W."/>
            <person name="Henrissat B."/>
            <person name="Nagy L.G."/>
            <person name="Aury J.M."/>
            <person name="Wincker P."/>
            <person name="Grigoriev I.V."/>
            <person name="Bonfante P."/>
            <person name="Martin F.M."/>
        </authorList>
    </citation>
    <scope>NUCLEOTIDE SEQUENCE [LARGE SCALE GENOMIC DNA]</scope>
    <source>
        <strain evidence="1 2">120613-1</strain>
    </source>
</reference>
<evidence type="ECO:0000313" key="1">
    <source>
        <dbReference type="EMBL" id="RPA98298.1"/>
    </source>
</evidence>
<proteinExistence type="predicted"/>
<sequence length="205" mass="22489">MPEVWYHTSSSIPGIQLRQIPISYFFRTHGIMADRAHTTPQSGMCDTLQMGMITCTMLSSGLDQPLVSFEKVMQFTAEGVITWLQQTSFFIQAGPHAPAIKEAIIMNNLSGNLLVREGYDAKQLAHYLPTRGAAGHLSHLVRCLYTNTGIPLPTGIEPTVETTVQECDHSSAGIPLHATSDPTLVATRKEWDHSSVNADIITEVL</sequence>